<reference evidence="5" key="1">
    <citation type="submission" date="2021-10" db="EMBL/GenBank/DDBJ databases">
        <title>Anaerobic single-cell dispensing facilitates the cultivation of human gut bacteria.</title>
        <authorList>
            <person name="Afrizal A."/>
        </authorList>
    </citation>
    <scope>NUCLEOTIDE SEQUENCE</scope>
    <source>
        <strain evidence="5">CLA-AA-H233</strain>
    </source>
</reference>
<evidence type="ECO:0000256" key="3">
    <source>
        <dbReference type="ARBA" id="ARBA00023163"/>
    </source>
</evidence>
<dbReference type="EMBL" id="JAJEQL010000015">
    <property type="protein sequence ID" value="MCC2199570.1"/>
    <property type="molecule type" value="Genomic_DNA"/>
</dbReference>
<dbReference type="SUPFAM" id="SSF46785">
    <property type="entry name" value="Winged helix' DNA-binding domain"/>
    <property type="match status" value="1"/>
</dbReference>
<dbReference type="Gene3D" id="1.10.10.10">
    <property type="entry name" value="Winged helix-like DNA-binding domain superfamily/Winged helix DNA-binding domain"/>
    <property type="match status" value="1"/>
</dbReference>
<dbReference type="SMART" id="SM00347">
    <property type="entry name" value="HTH_MARR"/>
    <property type="match status" value="1"/>
</dbReference>
<dbReference type="NCBIfam" id="NF045593">
    <property type="entry name" value="bilirub_TF_BilQ"/>
    <property type="match status" value="1"/>
</dbReference>
<keyword evidence="1" id="KW-0805">Transcription regulation</keyword>
<feature type="domain" description="HTH marR-type" evidence="4">
    <location>
        <begin position="3"/>
        <end position="132"/>
    </location>
</feature>
<gene>
    <name evidence="5" type="ORF">LKD23_07375</name>
</gene>
<dbReference type="Proteomes" id="UP001430637">
    <property type="component" value="Unassembled WGS sequence"/>
</dbReference>
<accession>A0ABS8F8K6</accession>
<dbReference type="InterPro" id="IPR036388">
    <property type="entry name" value="WH-like_DNA-bd_sf"/>
</dbReference>
<keyword evidence="2" id="KW-0238">DNA-binding</keyword>
<evidence type="ECO:0000259" key="4">
    <source>
        <dbReference type="PROSITE" id="PS50995"/>
    </source>
</evidence>
<dbReference type="PROSITE" id="PS50995">
    <property type="entry name" value="HTH_MARR_2"/>
    <property type="match status" value="1"/>
</dbReference>
<dbReference type="InterPro" id="IPR054630">
    <property type="entry name" value="BilQ"/>
</dbReference>
<evidence type="ECO:0000256" key="1">
    <source>
        <dbReference type="ARBA" id="ARBA00023015"/>
    </source>
</evidence>
<dbReference type="Pfam" id="PF12802">
    <property type="entry name" value="MarR_2"/>
    <property type="match status" value="1"/>
</dbReference>
<dbReference type="RefSeq" id="WP_227621083.1">
    <property type="nucleotide sequence ID" value="NZ_JAJEQL010000015.1"/>
</dbReference>
<evidence type="ECO:0000313" key="6">
    <source>
        <dbReference type="Proteomes" id="UP001430637"/>
    </source>
</evidence>
<evidence type="ECO:0000256" key="2">
    <source>
        <dbReference type="ARBA" id="ARBA00023125"/>
    </source>
</evidence>
<keyword evidence="3" id="KW-0804">Transcription</keyword>
<dbReference type="InterPro" id="IPR000835">
    <property type="entry name" value="HTH_MarR-typ"/>
</dbReference>
<organism evidence="5 6">
    <name type="scientific">Faecalibacterium butyricigenerans</name>
    <dbReference type="NCBI Taxonomy" id="1851427"/>
    <lineage>
        <taxon>Bacteria</taxon>
        <taxon>Bacillati</taxon>
        <taxon>Bacillota</taxon>
        <taxon>Clostridia</taxon>
        <taxon>Eubacteriales</taxon>
        <taxon>Oscillospiraceae</taxon>
        <taxon>Faecalibacterium</taxon>
    </lineage>
</organism>
<keyword evidence="6" id="KW-1185">Reference proteome</keyword>
<proteinExistence type="predicted"/>
<dbReference type="PANTHER" id="PTHR42756">
    <property type="entry name" value="TRANSCRIPTIONAL REGULATOR, MARR"/>
    <property type="match status" value="1"/>
</dbReference>
<dbReference type="InterPro" id="IPR036390">
    <property type="entry name" value="WH_DNA-bd_sf"/>
</dbReference>
<protein>
    <submittedName>
        <fullName evidence="5">MarR family winged helix-turn-helix transcriptional regulator</fullName>
    </submittedName>
</protein>
<dbReference type="PANTHER" id="PTHR42756:SF1">
    <property type="entry name" value="TRANSCRIPTIONAL REPRESSOR OF EMRAB OPERON"/>
    <property type="match status" value="1"/>
</dbReference>
<sequence>MEPYTVSSRILTLHRAFASYTSQRLQELGLNFGQMYFILYVGKHPDCTPSELTKELHLDWGHSQRSLVKLVEDGFLTREKPGRSYRLRLTSQGEQAFMVCHRVFADWDAEALSGLTAPERQQLLALLQKAAKKKG</sequence>
<name>A0ABS8F8K6_9FIRM</name>
<evidence type="ECO:0000313" key="5">
    <source>
        <dbReference type="EMBL" id="MCC2199570.1"/>
    </source>
</evidence>
<dbReference type="PRINTS" id="PR00598">
    <property type="entry name" value="HTHMARR"/>
</dbReference>
<comment type="caution">
    <text evidence="5">The sequence shown here is derived from an EMBL/GenBank/DDBJ whole genome shotgun (WGS) entry which is preliminary data.</text>
</comment>